<sequence length="280" mass="30622">MVFQHTIHVSAVVCGRAAGVSSGFLQGVRMARLRGSFAAVLLGLLAVAAAPGAQAAVTVAALTGWPPFSAQHLRAKGFANDILATALRRTGHEVRVEMMPWPRAVRLVKAGERDVLSSVWYTDARTRKMAFTAPIARNRLVFVTRRADAFSYTGLDSLTGKTVGVAEDYHYTDAFMQAEHFTRTPAPTLLANLFKVDTGQVDMTVADELIARYLIEENEPRFEHPFAMTDTALSARELRAAVSRKIDNTQEILRAIDNGIAAMRADGTYAHIKREHGLAE</sequence>
<feature type="domain" description="Solute-binding protein family 3/N-terminal" evidence="3">
    <location>
        <begin position="56"/>
        <end position="280"/>
    </location>
</feature>
<evidence type="ECO:0000313" key="5">
    <source>
        <dbReference type="Proteomes" id="UP000199415"/>
    </source>
</evidence>
<name>A0A1G7QMG9_9PROT</name>
<dbReference type="EMBL" id="FNCE01000004">
    <property type="protein sequence ID" value="SDF99682.1"/>
    <property type="molecule type" value="Genomic_DNA"/>
</dbReference>
<dbReference type="SUPFAM" id="SSF53850">
    <property type="entry name" value="Periplasmic binding protein-like II"/>
    <property type="match status" value="1"/>
</dbReference>
<dbReference type="PANTHER" id="PTHR35936:SF25">
    <property type="entry name" value="ABC TRANSPORTER SUBSTRATE-BINDING PROTEIN"/>
    <property type="match status" value="1"/>
</dbReference>
<protein>
    <submittedName>
        <fullName evidence="4">Amino acid ABC transporter substrate-binding protein, PAAT family</fullName>
    </submittedName>
</protein>
<keyword evidence="2" id="KW-1133">Transmembrane helix</keyword>
<dbReference type="Gene3D" id="3.40.190.10">
    <property type="entry name" value="Periplasmic binding protein-like II"/>
    <property type="match status" value="2"/>
</dbReference>
<evidence type="ECO:0000259" key="3">
    <source>
        <dbReference type="SMART" id="SM00062"/>
    </source>
</evidence>
<dbReference type="SMART" id="SM00062">
    <property type="entry name" value="PBPb"/>
    <property type="match status" value="1"/>
</dbReference>
<proteinExistence type="predicted"/>
<organism evidence="4 5">
    <name type="scientific">Limimonas halophila</name>
    <dbReference type="NCBI Taxonomy" id="1082479"/>
    <lineage>
        <taxon>Bacteria</taxon>
        <taxon>Pseudomonadati</taxon>
        <taxon>Pseudomonadota</taxon>
        <taxon>Alphaproteobacteria</taxon>
        <taxon>Rhodospirillales</taxon>
        <taxon>Rhodovibrionaceae</taxon>
        <taxon>Limimonas</taxon>
    </lineage>
</organism>
<evidence type="ECO:0000256" key="1">
    <source>
        <dbReference type="ARBA" id="ARBA00022729"/>
    </source>
</evidence>
<dbReference type="STRING" id="1082479.SAMN05216241_10465"/>
<keyword evidence="2" id="KW-0812">Transmembrane</keyword>
<keyword evidence="1" id="KW-0732">Signal</keyword>
<keyword evidence="5" id="KW-1185">Reference proteome</keyword>
<reference evidence="4 5" key="1">
    <citation type="submission" date="2016-10" db="EMBL/GenBank/DDBJ databases">
        <authorList>
            <person name="de Groot N.N."/>
        </authorList>
    </citation>
    <scope>NUCLEOTIDE SEQUENCE [LARGE SCALE GENOMIC DNA]</scope>
    <source>
        <strain evidence="4 5">DSM 25584</strain>
    </source>
</reference>
<dbReference type="Proteomes" id="UP000199415">
    <property type="component" value="Unassembled WGS sequence"/>
</dbReference>
<gene>
    <name evidence="4" type="ORF">SAMN05216241_10465</name>
</gene>
<accession>A0A1G7QMG9</accession>
<keyword evidence="2" id="KW-0472">Membrane</keyword>
<dbReference type="PANTHER" id="PTHR35936">
    <property type="entry name" value="MEMBRANE-BOUND LYTIC MUREIN TRANSGLYCOSYLASE F"/>
    <property type="match status" value="1"/>
</dbReference>
<dbReference type="Pfam" id="PF00497">
    <property type="entry name" value="SBP_bac_3"/>
    <property type="match status" value="1"/>
</dbReference>
<dbReference type="InterPro" id="IPR001638">
    <property type="entry name" value="Solute-binding_3/MltF_N"/>
</dbReference>
<feature type="transmembrane region" description="Helical" evidence="2">
    <location>
        <begin position="37"/>
        <end position="65"/>
    </location>
</feature>
<evidence type="ECO:0000256" key="2">
    <source>
        <dbReference type="SAM" id="Phobius"/>
    </source>
</evidence>
<evidence type="ECO:0000313" key="4">
    <source>
        <dbReference type="EMBL" id="SDF99682.1"/>
    </source>
</evidence>
<dbReference type="AlphaFoldDB" id="A0A1G7QMG9"/>